<dbReference type="OrthoDB" id="529448at2"/>
<accession>A0A1H5YC11</accession>
<keyword evidence="4" id="KW-1185">Reference proteome</keyword>
<reference evidence="3 4" key="1">
    <citation type="submission" date="2016-10" db="EMBL/GenBank/DDBJ databases">
        <authorList>
            <person name="de Groot N.N."/>
        </authorList>
    </citation>
    <scope>NUCLEOTIDE SEQUENCE [LARGE SCALE GENOMIC DNA]</scope>
    <source>
        <strain evidence="3 4">CGMCC 4.7037</strain>
    </source>
</reference>
<dbReference type="RefSeq" id="WP_103954949.1">
    <property type="nucleotide sequence ID" value="NZ_FNVT01000002.1"/>
</dbReference>
<keyword evidence="2" id="KW-0472">Membrane</keyword>
<feature type="transmembrane region" description="Helical" evidence="2">
    <location>
        <begin position="57"/>
        <end position="76"/>
    </location>
</feature>
<feature type="transmembrane region" description="Helical" evidence="2">
    <location>
        <begin position="344"/>
        <end position="365"/>
    </location>
</feature>
<gene>
    <name evidence="3" type="ORF">SAMN05444920_102228</name>
</gene>
<sequence length="508" mass="54411">MGGLFDALFGALDRRLFSTVLIPILFFLSALGALIAAGVGWTETLRWWTGLNAELRVLLALLALVLVLLSAQLFAARLPALIKRYQGEWRDLPGGEWLAGRLTRRHRVFFQWLTEEDDRWASYPVSERQLMPTTFGNILRGAAEHSADRYRLDSSTAWPRLYPVLPEAFRQAFALATADLEHAITISALGGAFAVVGGLLGAFLLPWYGAFLCLSGGLLVAWGGYRAAIRAAEPYGQLYRAAFDVHRWLLLDAMGLDRPADFDAELKQWTALDQMWMRGSVSTDRAAHLGYPKGLPPAPEGGESEPTPLPPSASEPPPEIERPPSVATRPIPPSRVRRSRTRPVLVALLAVVFLGCAVLSVTAVGRSSGSGAAARDLPAYHVLAAGDVTGAAADRLLGRYTLRPIAAKSPIAPGELGPPLPSGRLTRRSALALGPPQVTVIPALGRGGIITIHVVPKNREKASVTASGAVVLDVLGERGVVLAVTRDQLAALTAALPDGTVHLVLELP</sequence>
<feature type="region of interest" description="Disordered" evidence="1">
    <location>
        <begin position="289"/>
        <end position="335"/>
    </location>
</feature>
<keyword evidence="2" id="KW-0812">Transmembrane</keyword>
<feature type="transmembrane region" description="Helical" evidence="2">
    <location>
        <begin position="207"/>
        <end position="225"/>
    </location>
</feature>
<keyword evidence="2" id="KW-1133">Transmembrane helix</keyword>
<evidence type="ECO:0000313" key="4">
    <source>
        <dbReference type="Proteomes" id="UP000236732"/>
    </source>
</evidence>
<organism evidence="3 4">
    <name type="scientific">Nonomuraea solani</name>
    <dbReference type="NCBI Taxonomy" id="1144553"/>
    <lineage>
        <taxon>Bacteria</taxon>
        <taxon>Bacillati</taxon>
        <taxon>Actinomycetota</taxon>
        <taxon>Actinomycetes</taxon>
        <taxon>Streptosporangiales</taxon>
        <taxon>Streptosporangiaceae</taxon>
        <taxon>Nonomuraea</taxon>
    </lineage>
</organism>
<evidence type="ECO:0000256" key="1">
    <source>
        <dbReference type="SAM" id="MobiDB-lite"/>
    </source>
</evidence>
<dbReference type="AlphaFoldDB" id="A0A1H5YC11"/>
<feature type="transmembrane region" description="Helical" evidence="2">
    <location>
        <begin position="180"/>
        <end position="201"/>
    </location>
</feature>
<dbReference type="Proteomes" id="UP000236732">
    <property type="component" value="Unassembled WGS sequence"/>
</dbReference>
<name>A0A1H5YC11_9ACTN</name>
<protein>
    <submittedName>
        <fullName evidence="3">Uncharacterized protein</fullName>
    </submittedName>
</protein>
<evidence type="ECO:0000313" key="3">
    <source>
        <dbReference type="EMBL" id="SEG21649.1"/>
    </source>
</evidence>
<proteinExistence type="predicted"/>
<feature type="compositionally biased region" description="Pro residues" evidence="1">
    <location>
        <begin position="307"/>
        <end position="317"/>
    </location>
</feature>
<evidence type="ECO:0000256" key="2">
    <source>
        <dbReference type="SAM" id="Phobius"/>
    </source>
</evidence>
<feature type="transmembrane region" description="Helical" evidence="2">
    <location>
        <begin position="16"/>
        <end position="37"/>
    </location>
</feature>
<dbReference type="EMBL" id="FNVT01000002">
    <property type="protein sequence ID" value="SEG21649.1"/>
    <property type="molecule type" value="Genomic_DNA"/>
</dbReference>